<dbReference type="EMBL" id="KV440993">
    <property type="protein sequence ID" value="OAD69023.1"/>
    <property type="molecule type" value="Genomic_DNA"/>
</dbReference>
<dbReference type="AlphaFoldDB" id="A0A162TQM4"/>
<keyword evidence="1" id="KW-0175">Coiled coil</keyword>
<dbReference type="RefSeq" id="XP_018287063.1">
    <property type="nucleotide sequence ID" value="XM_018441741.1"/>
</dbReference>
<dbReference type="InParanoid" id="A0A162TQM4"/>
<accession>A0A162TQM4</accession>
<name>A0A162TQM4_PHYB8</name>
<organism evidence="2 3">
    <name type="scientific">Phycomyces blakesleeanus (strain ATCC 8743b / DSM 1359 / FGSC 10004 / NBRC 33097 / NRRL 1555)</name>
    <dbReference type="NCBI Taxonomy" id="763407"/>
    <lineage>
        <taxon>Eukaryota</taxon>
        <taxon>Fungi</taxon>
        <taxon>Fungi incertae sedis</taxon>
        <taxon>Mucoromycota</taxon>
        <taxon>Mucoromycotina</taxon>
        <taxon>Mucoromycetes</taxon>
        <taxon>Mucorales</taxon>
        <taxon>Phycomycetaceae</taxon>
        <taxon>Phycomyces</taxon>
    </lineage>
</organism>
<dbReference type="Proteomes" id="UP000077315">
    <property type="component" value="Unassembled WGS sequence"/>
</dbReference>
<gene>
    <name evidence="2" type="ORF">PHYBLDRAFT_67118</name>
</gene>
<evidence type="ECO:0000313" key="3">
    <source>
        <dbReference type="Proteomes" id="UP000077315"/>
    </source>
</evidence>
<evidence type="ECO:0000313" key="2">
    <source>
        <dbReference type="EMBL" id="OAD69023.1"/>
    </source>
</evidence>
<proteinExistence type="predicted"/>
<feature type="coiled-coil region" evidence="1">
    <location>
        <begin position="1"/>
        <end position="35"/>
    </location>
</feature>
<dbReference type="GeneID" id="29002647"/>
<sequence>MDKMLHEIADIRAKAESANARANKLEIEIKSLESYSNFRDQNIITLKDQIAKLDIKYEDLYNVLTSKAEWHNEHKDDVEESVHMINGLESAIQSMNEKYIACKAKLDELTHQSVKL</sequence>
<reference evidence="3" key="1">
    <citation type="submission" date="2015-06" db="EMBL/GenBank/DDBJ databases">
        <title>Expansion of signal transduction pathways in fungi by whole-genome duplication.</title>
        <authorList>
            <consortium name="DOE Joint Genome Institute"/>
            <person name="Corrochano L.M."/>
            <person name="Kuo A."/>
            <person name="Marcet-Houben M."/>
            <person name="Polaino S."/>
            <person name="Salamov A."/>
            <person name="Villalobos J.M."/>
            <person name="Alvarez M.I."/>
            <person name="Avalos J."/>
            <person name="Benito E.P."/>
            <person name="Benoit I."/>
            <person name="Burger G."/>
            <person name="Camino L.P."/>
            <person name="Canovas D."/>
            <person name="Cerda-Olmedo E."/>
            <person name="Cheng J.-F."/>
            <person name="Dominguez A."/>
            <person name="Elias M."/>
            <person name="Eslava A.P."/>
            <person name="Glaser F."/>
            <person name="Grimwood J."/>
            <person name="Gutierrez G."/>
            <person name="Heitman J."/>
            <person name="Henrissat B."/>
            <person name="Iturriaga E.A."/>
            <person name="Lang B.F."/>
            <person name="Lavin J.L."/>
            <person name="Lee S."/>
            <person name="Li W."/>
            <person name="Lindquist E."/>
            <person name="Lopez-Garcia S."/>
            <person name="Luque E.M."/>
            <person name="Marcos A.T."/>
            <person name="Martin J."/>
            <person name="McCluskey K."/>
            <person name="Medina H.R."/>
            <person name="Miralles-Duran A."/>
            <person name="Miyazaki A."/>
            <person name="Munoz-Torres E."/>
            <person name="Oguiza J.A."/>
            <person name="Ohm R."/>
            <person name="Olmedo M."/>
            <person name="Orejas M."/>
            <person name="Ortiz-Castellanos L."/>
            <person name="Pisabarro A.G."/>
            <person name="Rodriguez-Romero J."/>
            <person name="Ruiz-Herrera J."/>
            <person name="Ruiz-Vazquez R."/>
            <person name="Sanz C."/>
            <person name="Schackwitz W."/>
            <person name="Schmutz J."/>
            <person name="Shahriari M."/>
            <person name="Shelest E."/>
            <person name="Silva-Franco F."/>
            <person name="Soanes D."/>
            <person name="Syed K."/>
            <person name="Tagua V.G."/>
            <person name="Talbot N.J."/>
            <person name="Thon M."/>
            <person name="De vries R.P."/>
            <person name="Wiebenga A."/>
            <person name="Yadav J.S."/>
            <person name="Braun E.L."/>
            <person name="Baker S."/>
            <person name="Garre V."/>
            <person name="Horwitz B."/>
            <person name="Torres-Martinez S."/>
            <person name="Idnurm A."/>
            <person name="Herrera-Estrella A."/>
            <person name="Gabaldon T."/>
            <person name="Grigoriev I.V."/>
        </authorList>
    </citation>
    <scope>NUCLEOTIDE SEQUENCE [LARGE SCALE GENOMIC DNA]</scope>
    <source>
        <strain evidence="3">NRRL 1555(-)</strain>
    </source>
</reference>
<protein>
    <submittedName>
        <fullName evidence="2">Uncharacterized protein</fullName>
    </submittedName>
</protein>
<keyword evidence="3" id="KW-1185">Reference proteome</keyword>
<evidence type="ECO:0000256" key="1">
    <source>
        <dbReference type="SAM" id="Coils"/>
    </source>
</evidence>
<dbReference type="VEuPathDB" id="FungiDB:PHYBLDRAFT_67118"/>